<dbReference type="GO" id="GO:0005737">
    <property type="term" value="C:cytoplasm"/>
    <property type="evidence" value="ECO:0007669"/>
    <property type="project" value="TreeGrafter"/>
</dbReference>
<evidence type="ECO:0000256" key="2">
    <source>
        <dbReference type="ARBA" id="ARBA00022801"/>
    </source>
</evidence>
<proteinExistence type="predicted"/>
<dbReference type="GO" id="GO:0005634">
    <property type="term" value="C:nucleus"/>
    <property type="evidence" value="ECO:0007669"/>
    <property type="project" value="TreeGrafter"/>
</dbReference>
<dbReference type="InterPro" id="IPR051132">
    <property type="entry name" value="3-5_Exonuclease_domain"/>
</dbReference>
<feature type="domain" description="3'-5' exonuclease" evidence="4">
    <location>
        <begin position="159"/>
        <end position="347"/>
    </location>
</feature>
<dbReference type="InterPro" id="IPR036397">
    <property type="entry name" value="RNaseH_sf"/>
</dbReference>
<evidence type="ECO:0000313" key="5">
    <source>
        <dbReference type="EMBL" id="KFA68238.1"/>
    </source>
</evidence>
<dbReference type="GO" id="GO:0008408">
    <property type="term" value="F:3'-5' exonuclease activity"/>
    <property type="evidence" value="ECO:0007669"/>
    <property type="project" value="InterPro"/>
</dbReference>
<evidence type="ECO:0000256" key="1">
    <source>
        <dbReference type="ARBA" id="ARBA00022722"/>
    </source>
</evidence>
<gene>
    <name evidence="5" type="ORF">S40285_01558</name>
</gene>
<dbReference type="GO" id="GO:0003676">
    <property type="term" value="F:nucleic acid binding"/>
    <property type="evidence" value="ECO:0007669"/>
    <property type="project" value="InterPro"/>
</dbReference>
<dbReference type="EMBL" id="KL659949">
    <property type="protein sequence ID" value="KFA68238.1"/>
    <property type="molecule type" value="Genomic_DNA"/>
</dbReference>
<dbReference type="OMA" id="DVRSSNW"/>
<dbReference type="SMART" id="SM00474">
    <property type="entry name" value="35EXOc"/>
    <property type="match status" value="1"/>
</dbReference>
<organism evidence="5 6">
    <name type="scientific">Stachybotrys chlorohalonatus (strain IBT 40285)</name>
    <dbReference type="NCBI Taxonomy" id="1283841"/>
    <lineage>
        <taxon>Eukaryota</taxon>
        <taxon>Fungi</taxon>
        <taxon>Dikarya</taxon>
        <taxon>Ascomycota</taxon>
        <taxon>Pezizomycotina</taxon>
        <taxon>Sordariomycetes</taxon>
        <taxon>Hypocreomycetidae</taxon>
        <taxon>Hypocreales</taxon>
        <taxon>Stachybotryaceae</taxon>
        <taxon>Stachybotrys</taxon>
    </lineage>
</organism>
<dbReference type="InterPro" id="IPR012337">
    <property type="entry name" value="RNaseH-like_sf"/>
</dbReference>
<dbReference type="Gene3D" id="3.30.420.10">
    <property type="entry name" value="Ribonuclease H-like superfamily/Ribonuclease H"/>
    <property type="match status" value="1"/>
</dbReference>
<dbReference type="PANTHER" id="PTHR13620:SF104">
    <property type="entry name" value="EXONUCLEASE 3'-5' DOMAIN-CONTAINING PROTEIN 2"/>
    <property type="match status" value="1"/>
</dbReference>
<evidence type="ECO:0000256" key="3">
    <source>
        <dbReference type="SAM" id="MobiDB-lite"/>
    </source>
</evidence>
<keyword evidence="1" id="KW-0540">Nuclease</keyword>
<dbReference type="Proteomes" id="UP000028524">
    <property type="component" value="Unassembled WGS sequence"/>
</dbReference>
<dbReference type="InterPro" id="IPR002562">
    <property type="entry name" value="3'-5'_exonuclease_dom"/>
</dbReference>
<keyword evidence="2" id="KW-0378">Hydrolase</keyword>
<dbReference type="SUPFAM" id="SSF53098">
    <property type="entry name" value="Ribonuclease H-like"/>
    <property type="match status" value="1"/>
</dbReference>
<reference evidence="5 6" key="1">
    <citation type="journal article" date="2014" name="BMC Genomics">
        <title>Comparative genome sequencing reveals chemotype-specific gene clusters in the toxigenic black mold Stachybotrys.</title>
        <authorList>
            <person name="Semeiks J."/>
            <person name="Borek D."/>
            <person name="Otwinowski Z."/>
            <person name="Grishin N.V."/>
        </authorList>
    </citation>
    <scope>NUCLEOTIDE SEQUENCE [LARGE SCALE GENOMIC DNA]</scope>
    <source>
        <strain evidence="5 6">IBT 40285</strain>
    </source>
</reference>
<feature type="region of interest" description="Disordered" evidence="3">
    <location>
        <begin position="47"/>
        <end position="70"/>
    </location>
</feature>
<keyword evidence="6" id="KW-1185">Reference proteome</keyword>
<evidence type="ECO:0000313" key="6">
    <source>
        <dbReference type="Proteomes" id="UP000028524"/>
    </source>
</evidence>
<evidence type="ECO:0000259" key="4">
    <source>
        <dbReference type="SMART" id="SM00474"/>
    </source>
</evidence>
<sequence length="524" mass="57972">MSPSSRQQLWDPRLGLRFSPRPSASRLYPQLDLARFLHASGEDCSRDSGHAASQSCLDGASHGGSEFGRSNTAAKETDFVVPDAEHKVSTIADAIPTKDTPAPGEAKDVLPPVTSLEFNISSDLFYAARNSPVGSPASYWSHSMYEKIAEDGTSQKVKVHYCTSLKTMEYVCRKHFMGEEVLGFDLEWSPFANRNSGPREAVSLIQLASPSRIGLFHVAMFHKDDFVAPSFREIMENAAVSKVGVHVGGDCTRLRKVLGVQTKGIFEISHLYKLVKYSYDGRTELINKTLVSLSTQVQECLGLPLYKGENVRGSEWHKALNQEQIKYSASDAYAGIQLYHVLEAERLKLNPTPPRPHHYELGLPIRIAEPIVEAEADVTDATVPEDELQAIIAEADIAGTSESPQPPERDARISAAELEMKSYRSSKQKIISASPSSLRAYYIWHANDNLDPGSIAKLLRTPPLKTNTVVTYILDAIVAEKLPYNKKRVSQELLSTLQPRTISSSKYQFLVQDCQSHRAETPTA</sequence>
<dbReference type="PANTHER" id="PTHR13620">
    <property type="entry name" value="3-5 EXONUCLEASE"/>
    <property type="match status" value="1"/>
</dbReference>
<dbReference type="STRING" id="1283841.A0A084QWA3"/>
<dbReference type="OrthoDB" id="1920326at2759"/>
<dbReference type="GO" id="GO:0006139">
    <property type="term" value="P:nucleobase-containing compound metabolic process"/>
    <property type="evidence" value="ECO:0007669"/>
    <property type="project" value="InterPro"/>
</dbReference>
<protein>
    <recommendedName>
        <fullName evidence="4">3'-5' exonuclease domain-containing protein</fullName>
    </recommendedName>
</protein>
<name>A0A084QWA3_STAC4</name>
<dbReference type="HOGENOM" id="CLU_016103_0_0_1"/>
<dbReference type="InParanoid" id="A0A084QWA3"/>
<accession>A0A084QWA3</accession>
<dbReference type="CDD" id="cd06141">
    <property type="entry name" value="WRN_exo"/>
    <property type="match status" value="1"/>
</dbReference>
<dbReference type="AlphaFoldDB" id="A0A084QWA3"/>
<dbReference type="Pfam" id="PF01612">
    <property type="entry name" value="DNA_pol_A_exo1"/>
    <property type="match status" value="1"/>
</dbReference>